<sequence>MHSFSAASYATEVKSQHFRLSKQARSLSTNRIHRLSDDEAFAEFCAVRFAENGGEPYCPWCGHTQVYSIRTRRKWRCKSKSCGRDFSATTQTIFASRKVSFQKLLLLIAYQSWVAKNINAIDMHCELDVQYKTAFVWCHKIREAITAHQHTGTMRGQIEVDGGYFGGYIKPKNSFPLRQDRRRLMRKEGKRKCVVIFRERNGRSRAFVCSESEAAHKAPEFIEPGSVVYTDDAVEYNRLAARYVLHKVNHSERYSDGDACTNWAESYFARLRRAEMGIHHHFSGDYLLNYANEISWREDRRRHPANENYEEMLRIALNRPGIAGGHLV</sequence>
<dbReference type="InterPro" id="IPR024445">
    <property type="entry name" value="Tnp_ISXO2-like"/>
</dbReference>
<reference evidence="2 3" key="1">
    <citation type="submission" date="2018-09" db="EMBL/GenBank/DDBJ databases">
        <title>Altererythrobacter sp.Ery1 and Ery12, the genome sequencing of novel strains in genus Alterythrobacter.</title>
        <authorList>
            <person name="Cheng H."/>
            <person name="Wu Y.-H."/>
            <person name="Fang C."/>
            <person name="Xu X.-W."/>
        </authorList>
    </citation>
    <scope>NUCLEOTIDE SEQUENCE [LARGE SCALE GENOMIC DNA]</scope>
    <source>
        <strain evidence="2 3">Ery12</strain>
    </source>
</reference>
<dbReference type="RefSeq" id="WP_120106457.1">
    <property type="nucleotide sequence ID" value="NZ_RAHJ01000003.1"/>
</dbReference>
<dbReference type="AlphaFoldDB" id="A0A419R6B4"/>
<keyword evidence="3" id="KW-1185">Reference proteome</keyword>
<protein>
    <submittedName>
        <fullName evidence="2">IS1595 family transposase</fullName>
    </submittedName>
</protein>
<evidence type="ECO:0000313" key="3">
    <source>
        <dbReference type="Proteomes" id="UP000284322"/>
    </source>
</evidence>
<dbReference type="InterPro" id="IPR024442">
    <property type="entry name" value="Transposase_Zn_ribbon"/>
</dbReference>
<comment type="caution">
    <text evidence="2">The sequence shown here is derived from an EMBL/GenBank/DDBJ whole genome shotgun (WGS) entry which is preliminary data.</text>
</comment>
<dbReference type="OrthoDB" id="271821at2"/>
<proteinExistence type="predicted"/>
<dbReference type="SMART" id="SM01126">
    <property type="entry name" value="DDE_Tnp_IS1595"/>
    <property type="match status" value="1"/>
</dbReference>
<dbReference type="Proteomes" id="UP000284322">
    <property type="component" value="Unassembled WGS sequence"/>
</dbReference>
<gene>
    <name evidence="2" type="ORF">D6858_01535</name>
</gene>
<evidence type="ECO:0000259" key="1">
    <source>
        <dbReference type="SMART" id="SM01126"/>
    </source>
</evidence>
<feature type="domain" description="ISXO2-like transposase" evidence="1">
    <location>
        <begin position="153"/>
        <end position="299"/>
    </location>
</feature>
<name>A0A419R6B4_9SPHN</name>
<dbReference type="Pfam" id="PF12762">
    <property type="entry name" value="DDE_Tnp_IS1595"/>
    <property type="match status" value="1"/>
</dbReference>
<organism evidence="2 3">
    <name type="scientific">Tsuneonella suprasediminis</name>
    <dbReference type="NCBI Taxonomy" id="2306996"/>
    <lineage>
        <taxon>Bacteria</taxon>
        <taxon>Pseudomonadati</taxon>
        <taxon>Pseudomonadota</taxon>
        <taxon>Alphaproteobacteria</taxon>
        <taxon>Sphingomonadales</taxon>
        <taxon>Erythrobacteraceae</taxon>
        <taxon>Tsuneonella</taxon>
    </lineage>
</organism>
<dbReference type="Pfam" id="PF12760">
    <property type="entry name" value="Zn_ribbon_IS1595"/>
    <property type="match status" value="1"/>
</dbReference>
<dbReference type="NCBIfam" id="NF033547">
    <property type="entry name" value="transpos_IS1595"/>
    <property type="match status" value="1"/>
</dbReference>
<evidence type="ECO:0000313" key="2">
    <source>
        <dbReference type="EMBL" id="RJX71319.1"/>
    </source>
</evidence>
<accession>A0A419R6B4</accession>
<dbReference type="EMBL" id="RAHJ01000003">
    <property type="protein sequence ID" value="RJX71319.1"/>
    <property type="molecule type" value="Genomic_DNA"/>
</dbReference>